<protein>
    <submittedName>
        <fullName evidence="1">Uncharacterized protein</fullName>
    </submittedName>
</protein>
<gene>
    <name evidence="1" type="ORF">EGYM00392_LOCUS7703</name>
</gene>
<reference evidence="1" key="1">
    <citation type="submission" date="2021-01" db="EMBL/GenBank/DDBJ databases">
        <authorList>
            <person name="Corre E."/>
            <person name="Pelletier E."/>
            <person name="Niang G."/>
            <person name="Scheremetjew M."/>
            <person name="Finn R."/>
            <person name="Kale V."/>
            <person name="Holt S."/>
            <person name="Cochrane G."/>
            <person name="Meng A."/>
            <person name="Brown T."/>
            <person name="Cohen L."/>
        </authorList>
    </citation>
    <scope>NUCLEOTIDE SEQUENCE</scope>
    <source>
        <strain evidence="1">NIES-381</strain>
    </source>
</reference>
<accession>A0A7S1N4G1</accession>
<organism evidence="1">
    <name type="scientific">Eutreptiella gymnastica</name>
    <dbReference type="NCBI Taxonomy" id="73025"/>
    <lineage>
        <taxon>Eukaryota</taxon>
        <taxon>Discoba</taxon>
        <taxon>Euglenozoa</taxon>
        <taxon>Euglenida</taxon>
        <taxon>Spirocuta</taxon>
        <taxon>Euglenophyceae</taxon>
        <taxon>Eutreptiales</taxon>
        <taxon>Eutreptiaceae</taxon>
        <taxon>Eutreptiella</taxon>
    </lineage>
</organism>
<sequence>MGFAVYESDPLQSTVIEVAGGGVRSELYLIAGPCEHPCSCPCISAQASMQGHARVYSLLGLRSVFDSPDGIHHLGSAPLRVQQLQAGPSAFQPELKGSCFVMCVIPSFCVLRRTVHCS</sequence>
<evidence type="ECO:0000313" key="1">
    <source>
        <dbReference type="EMBL" id="CAD8996641.1"/>
    </source>
</evidence>
<proteinExistence type="predicted"/>
<dbReference type="EMBL" id="HBGA01019860">
    <property type="protein sequence ID" value="CAD8996641.1"/>
    <property type="molecule type" value="Transcribed_RNA"/>
</dbReference>
<name>A0A7S1N4G1_9EUGL</name>
<dbReference type="AlphaFoldDB" id="A0A7S1N4G1"/>